<proteinExistence type="predicted"/>
<gene>
    <name evidence="3" type="ORF">A1O1_06213</name>
</gene>
<dbReference type="eggNOG" id="KOG2061">
    <property type="taxonomic scope" value="Eukaryota"/>
</dbReference>
<evidence type="ECO:0000256" key="1">
    <source>
        <dbReference type="SAM" id="MobiDB-lite"/>
    </source>
</evidence>
<dbReference type="STRING" id="1182541.W9YUA3"/>
<sequence>MAPYDSESSDDGDDDYSTTNVVLGYATTDPTGDEVSHVGGHPSWLDPKHPPPATLAKCKVCNGYMSLLLQLNADLQQHFPHDERRLHVFCCRKKICSKKIGSIRAFREVRKPELREKREPQPAVDTQPQRPLQDLGTALFGGSGPSSTLSAANPFSTSSSTAQAPANPFSSLGSPSALAAKPPQRPVDDPAPLTQSFADKLKIGSDPDPKPNNVEVTEPWPETSEFPPPFTSFYLDAYPEELEKEPIELTKAEASKTQYDMDDSGGAGAAGKDDFESALDKTFQKFSDRIAQNPEQVLRYEFKGEPLLYSGTDGVASRFVVPHGKSGAVRGMPRCESCGARRVFELQLVPGLIYELEKDEAMDLEDGMEWGTIIVGTCANNCGEAGSVCFREEWVGVQWEERVARK</sequence>
<dbReference type="Proteomes" id="UP000019484">
    <property type="component" value="Unassembled WGS sequence"/>
</dbReference>
<organism evidence="3 4">
    <name type="scientific">Capronia coronata CBS 617.96</name>
    <dbReference type="NCBI Taxonomy" id="1182541"/>
    <lineage>
        <taxon>Eukaryota</taxon>
        <taxon>Fungi</taxon>
        <taxon>Dikarya</taxon>
        <taxon>Ascomycota</taxon>
        <taxon>Pezizomycotina</taxon>
        <taxon>Eurotiomycetes</taxon>
        <taxon>Chaetothyriomycetidae</taxon>
        <taxon>Chaetothyriales</taxon>
        <taxon>Herpotrichiellaceae</taxon>
        <taxon>Capronia</taxon>
    </lineage>
</organism>
<dbReference type="AlphaFoldDB" id="W9YUA3"/>
<keyword evidence="4" id="KW-1185">Reference proteome</keyword>
<dbReference type="PANTHER" id="PTHR47524:SF1">
    <property type="entry name" value="20S RRNA ACCUMULATION PROTEIN 4"/>
    <property type="match status" value="1"/>
</dbReference>
<dbReference type="HOGENOM" id="CLU_031771_1_1_1"/>
<reference evidence="3 4" key="1">
    <citation type="submission" date="2013-03" db="EMBL/GenBank/DDBJ databases">
        <title>The Genome Sequence of Capronia coronata CBS 617.96.</title>
        <authorList>
            <consortium name="The Broad Institute Genomics Platform"/>
            <person name="Cuomo C."/>
            <person name="de Hoog S."/>
            <person name="Gorbushina A."/>
            <person name="Walker B."/>
            <person name="Young S.K."/>
            <person name="Zeng Q."/>
            <person name="Gargeya S."/>
            <person name="Fitzgerald M."/>
            <person name="Haas B."/>
            <person name="Abouelleil A."/>
            <person name="Allen A.W."/>
            <person name="Alvarado L."/>
            <person name="Arachchi H.M."/>
            <person name="Berlin A.M."/>
            <person name="Chapman S.B."/>
            <person name="Gainer-Dewar J."/>
            <person name="Goldberg J."/>
            <person name="Griggs A."/>
            <person name="Gujja S."/>
            <person name="Hansen M."/>
            <person name="Howarth C."/>
            <person name="Imamovic A."/>
            <person name="Ireland A."/>
            <person name="Larimer J."/>
            <person name="McCowan C."/>
            <person name="Murphy C."/>
            <person name="Pearson M."/>
            <person name="Poon T.W."/>
            <person name="Priest M."/>
            <person name="Roberts A."/>
            <person name="Saif S."/>
            <person name="Shea T."/>
            <person name="Sisk P."/>
            <person name="Sykes S."/>
            <person name="Wortman J."/>
            <person name="Nusbaum C."/>
            <person name="Birren B."/>
        </authorList>
    </citation>
    <scope>NUCLEOTIDE SEQUENCE [LARGE SCALE GENOMIC DNA]</scope>
    <source>
        <strain evidence="3 4">CBS 617.96</strain>
    </source>
</reference>
<feature type="compositionally biased region" description="Basic and acidic residues" evidence="1">
    <location>
        <begin position="199"/>
        <end position="209"/>
    </location>
</feature>
<comment type="caution">
    <text evidence="3">The sequence shown here is derived from an EMBL/GenBank/DDBJ whole genome shotgun (WGS) entry which is preliminary data.</text>
</comment>
<feature type="domain" description="Programmed cell death protein 2 C-terminal" evidence="2">
    <location>
        <begin position="280"/>
        <end position="399"/>
    </location>
</feature>
<accession>W9YUA3</accession>
<feature type="compositionally biased region" description="Basic and acidic residues" evidence="1">
    <location>
        <begin position="111"/>
        <end position="120"/>
    </location>
</feature>
<evidence type="ECO:0000313" key="4">
    <source>
        <dbReference type="Proteomes" id="UP000019484"/>
    </source>
</evidence>
<feature type="compositionally biased region" description="Polar residues" evidence="1">
    <location>
        <begin position="145"/>
        <end position="174"/>
    </location>
</feature>
<dbReference type="GO" id="GO:0005737">
    <property type="term" value="C:cytoplasm"/>
    <property type="evidence" value="ECO:0007669"/>
    <property type="project" value="InterPro"/>
</dbReference>
<dbReference type="RefSeq" id="XP_007725282.1">
    <property type="nucleotide sequence ID" value="XM_007727092.1"/>
</dbReference>
<dbReference type="InterPro" id="IPR007320">
    <property type="entry name" value="PDCD2_C"/>
</dbReference>
<dbReference type="EMBL" id="AMWN01000005">
    <property type="protein sequence ID" value="EXJ85844.1"/>
    <property type="molecule type" value="Genomic_DNA"/>
</dbReference>
<protein>
    <recommendedName>
        <fullName evidence="2">Programmed cell death protein 2 C-terminal domain-containing protein</fullName>
    </recommendedName>
</protein>
<evidence type="ECO:0000259" key="2">
    <source>
        <dbReference type="Pfam" id="PF04194"/>
    </source>
</evidence>
<feature type="region of interest" description="Disordered" evidence="1">
    <location>
        <begin position="111"/>
        <end position="228"/>
    </location>
</feature>
<dbReference type="Pfam" id="PF04194">
    <property type="entry name" value="PDCD2_C"/>
    <property type="match status" value="1"/>
</dbReference>
<evidence type="ECO:0000313" key="3">
    <source>
        <dbReference type="EMBL" id="EXJ85844.1"/>
    </source>
</evidence>
<name>W9YUA3_9EURO</name>
<dbReference type="PANTHER" id="PTHR47524">
    <property type="entry name" value="20S RRNA ACCUMULATION PROTEIN 4"/>
    <property type="match status" value="1"/>
</dbReference>
<dbReference type="GO" id="GO:0030490">
    <property type="term" value="P:maturation of SSU-rRNA"/>
    <property type="evidence" value="ECO:0007669"/>
    <property type="project" value="TreeGrafter"/>
</dbReference>
<dbReference type="GeneID" id="19161081"/>
<dbReference type="OrthoDB" id="443682at2759"/>